<dbReference type="CDD" id="cd13144">
    <property type="entry name" value="MATE_like_4"/>
    <property type="match status" value="1"/>
</dbReference>
<keyword evidence="7" id="KW-0406">Ion transport</keyword>
<feature type="transmembrane region" description="Helical" evidence="10">
    <location>
        <begin position="167"/>
        <end position="191"/>
    </location>
</feature>
<organism evidence="11 12">
    <name type="scientific">Treponema brennaborense (strain DSM 12168 / CIP 105900 / DD5/3)</name>
    <dbReference type="NCBI Taxonomy" id="906968"/>
    <lineage>
        <taxon>Bacteria</taxon>
        <taxon>Pseudomonadati</taxon>
        <taxon>Spirochaetota</taxon>
        <taxon>Spirochaetia</taxon>
        <taxon>Spirochaetales</taxon>
        <taxon>Treponemataceae</taxon>
        <taxon>Treponema</taxon>
    </lineage>
</organism>
<keyword evidence="3" id="KW-0050">Antiport</keyword>
<feature type="transmembrane region" description="Helical" evidence="10">
    <location>
        <begin position="197"/>
        <end position="221"/>
    </location>
</feature>
<reference evidence="12" key="1">
    <citation type="submission" date="2011-04" db="EMBL/GenBank/DDBJ databases">
        <title>The complete genome of Treponema brennaborense DSM 12168.</title>
        <authorList>
            <person name="Lucas S."/>
            <person name="Han J."/>
            <person name="Lapidus A."/>
            <person name="Bruce D."/>
            <person name="Goodwin L."/>
            <person name="Pitluck S."/>
            <person name="Peters L."/>
            <person name="Kyrpides N."/>
            <person name="Mavromatis K."/>
            <person name="Ivanova N."/>
            <person name="Mikhailova N."/>
            <person name="Pagani I."/>
            <person name="Teshima H."/>
            <person name="Detter J.C."/>
            <person name="Tapia R."/>
            <person name="Han C."/>
            <person name="Land M."/>
            <person name="Hauser L."/>
            <person name="Markowitz V."/>
            <person name="Cheng J.-F."/>
            <person name="Hugenholtz P."/>
            <person name="Woyke T."/>
            <person name="Wu D."/>
            <person name="Gronow S."/>
            <person name="Wellnitz S."/>
            <person name="Brambilla E."/>
            <person name="Klenk H.-P."/>
            <person name="Eisen J.A."/>
        </authorList>
    </citation>
    <scope>NUCLEOTIDE SEQUENCE [LARGE SCALE GENOMIC DNA]</scope>
    <source>
        <strain evidence="12">DSM 12168 / CIP 105900 / DD5/3</strain>
    </source>
</reference>
<dbReference type="GO" id="GO:0006811">
    <property type="term" value="P:monoatomic ion transport"/>
    <property type="evidence" value="ECO:0007669"/>
    <property type="project" value="UniProtKB-KW"/>
</dbReference>
<evidence type="ECO:0000256" key="9">
    <source>
        <dbReference type="ARBA" id="ARBA00031636"/>
    </source>
</evidence>
<dbReference type="HOGENOM" id="CLU_012893_0_1_12"/>
<dbReference type="InterPro" id="IPR050222">
    <property type="entry name" value="MATE_MdtK"/>
</dbReference>
<evidence type="ECO:0000256" key="5">
    <source>
        <dbReference type="ARBA" id="ARBA00022692"/>
    </source>
</evidence>
<dbReference type="NCBIfam" id="TIGR00797">
    <property type="entry name" value="matE"/>
    <property type="match status" value="1"/>
</dbReference>
<dbReference type="GO" id="GO:0005886">
    <property type="term" value="C:plasma membrane"/>
    <property type="evidence" value="ECO:0007669"/>
    <property type="project" value="UniProtKB-SubCell"/>
</dbReference>
<feature type="transmembrane region" description="Helical" evidence="10">
    <location>
        <begin position="18"/>
        <end position="39"/>
    </location>
</feature>
<comment type="subcellular location">
    <subcellularLocation>
        <location evidence="1">Cell membrane</location>
        <topology evidence="1">Multi-pass membrane protein</topology>
    </subcellularLocation>
</comment>
<evidence type="ECO:0000256" key="10">
    <source>
        <dbReference type="SAM" id="Phobius"/>
    </source>
</evidence>
<evidence type="ECO:0000256" key="1">
    <source>
        <dbReference type="ARBA" id="ARBA00004651"/>
    </source>
</evidence>
<keyword evidence="2" id="KW-0813">Transport</keyword>
<dbReference type="EMBL" id="CP002696">
    <property type="protein sequence ID" value="AEE17184.1"/>
    <property type="molecule type" value="Genomic_DNA"/>
</dbReference>
<dbReference type="AlphaFoldDB" id="F4LQH5"/>
<dbReference type="InterPro" id="IPR002528">
    <property type="entry name" value="MATE_fam"/>
</dbReference>
<feature type="transmembrane region" description="Helical" evidence="10">
    <location>
        <begin position="59"/>
        <end position="80"/>
    </location>
</feature>
<evidence type="ECO:0000256" key="6">
    <source>
        <dbReference type="ARBA" id="ARBA00022989"/>
    </source>
</evidence>
<evidence type="ECO:0000256" key="3">
    <source>
        <dbReference type="ARBA" id="ARBA00022449"/>
    </source>
</evidence>
<feature type="transmembrane region" description="Helical" evidence="10">
    <location>
        <begin position="359"/>
        <end position="384"/>
    </location>
</feature>
<protein>
    <recommendedName>
        <fullName evidence="9">Multidrug-efflux transporter</fullName>
    </recommendedName>
</protein>
<keyword evidence="6 10" id="KW-1133">Transmembrane helix</keyword>
<accession>F4LQH5</accession>
<proteinExistence type="predicted"/>
<evidence type="ECO:0000313" key="12">
    <source>
        <dbReference type="Proteomes" id="UP000006546"/>
    </source>
</evidence>
<dbReference type="InterPro" id="IPR048279">
    <property type="entry name" value="MdtK-like"/>
</dbReference>
<evidence type="ECO:0000256" key="2">
    <source>
        <dbReference type="ARBA" id="ARBA00022448"/>
    </source>
</evidence>
<sequence length="456" mass="49919">MQNQIQENKMGVMPVNKLIITMSVPMMVSMLVTALYNVVDSIFVSMIGEYALTAVSLAFPIQNLMIAIATGTGVGINALLSMNLGRKDFDAVNRTASNGVFLAVCSYVLFLLFGLFFVRVYFESQTDIPEIIEFGCDYMKICAIFCFGLFGQITFDRLLQSTGKTLYTMFTQGLGAVVNIILDPIMIFGLFGFPAMGVAGAAVATVIGQIAGMFMSIIFNLKKNHEITFAFRSFRPNLQTIRGIYSVGFPSIIMVSIASVMTFGMNIILMAFSSTAVAVFGVYFKLQSFVFMPVFGLNNGMIPIISYNFGARNRHRIMKTVKLCVIYAMGMMIVGFALFHLCTGFLLSMFNASPEMTAIGIPALRIISISFLFAGFCIICGSVFQALGNGVLSLIVSVARQLVVLLPIAWLLSRTGDISAVWWSFPIAEIASLICSTVFLRYIYKKEVKPLPAGAD</sequence>
<dbReference type="Proteomes" id="UP000006546">
    <property type="component" value="Chromosome"/>
</dbReference>
<dbReference type="PANTHER" id="PTHR43298:SF2">
    <property type="entry name" value="FMN_FAD EXPORTER YEEO-RELATED"/>
    <property type="match status" value="1"/>
</dbReference>
<name>F4LQH5_TREBD</name>
<evidence type="ECO:0000256" key="4">
    <source>
        <dbReference type="ARBA" id="ARBA00022475"/>
    </source>
</evidence>
<feature type="transmembrane region" description="Helical" evidence="10">
    <location>
        <begin position="422"/>
        <end position="444"/>
    </location>
</feature>
<dbReference type="eggNOG" id="COG0534">
    <property type="taxonomic scope" value="Bacteria"/>
</dbReference>
<dbReference type="GO" id="GO:0015297">
    <property type="term" value="F:antiporter activity"/>
    <property type="evidence" value="ECO:0007669"/>
    <property type="project" value="UniProtKB-KW"/>
</dbReference>
<feature type="transmembrane region" description="Helical" evidence="10">
    <location>
        <begin position="242"/>
        <end position="261"/>
    </location>
</feature>
<evidence type="ECO:0000313" key="11">
    <source>
        <dbReference type="EMBL" id="AEE17184.1"/>
    </source>
</evidence>
<feature type="transmembrane region" description="Helical" evidence="10">
    <location>
        <begin position="324"/>
        <end position="347"/>
    </location>
</feature>
<dbReference type="Pfam" id="PF01554">
    <property type="entry name" value="MatE"/>
    <property type="match status" value="2"/>
</dbReference>
<evidence type="ECO:0000256" key="7">
    <source>
        <dbReference type="ARBA" id="ARBA00023065"/>
    </source>
</evidence>
<keyword evidence="8 10" id="KW-0472">Membrane</keyword>
<dbReference type="GO" id="GO:0042910">
    <property type="term" value="F:xenobiotic transmembrane transporter activity"/>
    <property type="evidence" value="ECO:0007669"/>
    <property type="project" value="InterPro"/>
</dbReference>
<keyword evidence="5 10" id="KW-0812">Transmembrane</keyword>
<feature type="transmembrane region" description="Helical" evidence="10">
    <location>
        <begin position="391"/>
        <end position="410"/>
    </location>
</feature>
<dbReference type="STRING" id="906968.Trebr_1762"/>
<evidence type="ECO:0000256" key="8">
    <source>
        <dbReference type="ARBA" id="ARBA00023136"/>
    </source>
</evidence>
<dbReference type="PANTHER" id="PTHR43298">
    <property type="entry name" value="MULTIDRUG RESISTANCE PROTEIN NORM-RELATED"/>
    <property type="match status" value="1"/>
</dbReference>
<feature type="transmembrane region" description="Helical" evidence="10">
    <location>
        <begin position="100"/>
        <end position="118"/>
    </location>
</feature>
<keyword evidence="12" id="KW-1185">Reference proteome</keyword>
<keyword evidence="4" id="KW-1003">Cell membrane</keyword>
<dbReference type="PIRSF" id="PIRSF006603">
    <property type="entry name" value="DinF"/>
    <property type="match status" value="1"/>
</dbReference>
<feature type="transmembrane region" description="Helical" evidence="10">
    <location>
        <begin position="138"/>
        <end position="155"/>
    </location>
</feature>
<dbReference type="KEGG" id="tbe:Trebr_1762"/>
<gene>
    <name evidence="11" type="ordered locus">Trebr_1762</name>
</gene>